<dbReference type="Proteomes" id="UP001307849">
    <property type="component" value="Unassembled WGS sequence"/>
</dbReference>
<dbReference type="AlphaFoldDB" id="A0AAN8RT10"/>
<accession>A0AAN8RT10</accession>
<keyword evidence="3" id="KW-1185">Reference proteome</keyword>
<dbReference type="EMBL" id="JAVHJM010000010">
    <property type="protein sequence ID" value="KAK6504324.1"/>
    <property type="molecule type" value="Genomic_DNA"/>
</dbReference>
<evidence type="ECO:0000313" key="2">
    <source>
        <dbReference type="EMBL" id="KAK6504324.1"/>
    </source>
</evidence>
<feature type="region of interest" description="Disordered" evidence="1">
    <location>
        <begin position="168"/>
        <end position="192"/>
    </location>
</feature>
<reference evidence="2 3" key="1">
    <citation type="submission" date="2019-10" db="EMBL/GenBank/DDBJ databases">
        <authorList>
            <person name="Palmer J.M."/>
        </authorList>
    </citation>
    <scope>NUCLEOTIDE SEQUENCE [LARGE SCALE GENOMIC DNA]</scope>
    <source>
        <strain evidence="2 3">TWF506</strain>
    </source>
</reference>
<feature type="compositionally biased region" description="Basic and acidic residues" evidence="1">
    <location>
        <begin position="168"/>
        <end position="186"/>
    </location>
</feature>
<comment type="caution">
    <text evidence="2">The sequence shown here is derived from an EMBL/GenBank/DDBJ whole genome shotgun (WGS) entry which is preliminary data.</text>
</comment>
<sequence>MPILQSMPVEPCTAMDFFSERKGEQKMGGKVASPFYCHYPHIRDNRNSYGSFQETLFTMHPEVALAIAASRRKVQWGLTSAVLIATSNNFCMSCYEWLKGFEAMEGIQIRVCPWGGERKVGWLVPGEGWGLVDSVKASNTRVRDLLEDKARKVINKWKKGGIDSLSSAERHELRQAQQDARRERFGVPRRPG</sequence>
<evidence type="ECO:0000256" key="1">
    <source>
        <dbReference type="SAM" id="MobiDB-lite"/>
    </source>
</evidence>
<organism evidence="2 3">
    <name type="scientific">Arthrobotrys conoides</name>
    <dbReference type="NCBI Taxonomy" id="74498"/>
    <lineage>
        <taxon>Eukaryota</taxon>
        <taxon>Fungi</taxon>
        <taxon>Dikarya</taxon>
        <taxon>Ascomycota</taxon>
        <taxon>Pezizomycotina</taxon>
        <taxon>Orbiliomycetes</taxon>
        <taxon>Orbiliales</taxon>
        <taxon>Orbiliaceae</taxon>
        <taxon>Arthrobotrys</taxon>
    </lineage>
</organism>
<proteinExistence type="predicted"/>
<protein>
    <submittedName>
        <fullName evidence="2">Uncharacterized protein</fullName>
    </submittedName>
</protein>
<gene>
    <name evidence="2" type="ORF">TWF506_002527</name>
</gene>
<name>A0AAN8RT10_9PEZI</name>
<evidence type="ECO:0000313" key="3">
    <source>
        <dbReference type="Proteomes" id="UP001307849"/>
    </source>
</evidence>